<evidence type="ECO:0000259" key="1">
    <source>
        <dbReference type="PROSITE" id="PS51704"/>
    </source>
</evidence>
<organism evidence="2 3">
    <name type="scientific">Thermomonospora umbrina</name>
    <dbReference type="NCBI Taxonomy" id="111806"/>
    <lineage>
        <taxon>Bacteria</taxon>
        <taxon>Bacillati</taxon>
        <taxon>Actinomycetota</taxon>
        <taxon>Actinomycetes</taxon>
        <taxon>Streptosporangiales</taxon>
        <taxon>Thermomonosporaceae</taxon>
        <taxon>Thermomonospora</taxon>
    </lineage>
</organism>
<gene>
    <name evidence="2" type="ORF">DFJ69_6502</name>
</gene>
<dbReference type="Pfam" id="PF03009">
    <property type="entry name" value="GDPD"/>
    <property type="match status" value="1"/>
</dbReference>
<sequence>MPPTYAFLDHPGPIPFAHRGGARGGLENSLPAFQRAVDLGYRYLETDVHATADGVLVAFHDRTLDRVTDRQGAIARLPYAHVARARIGGVEPIPLLEDVLGTWPDVRINIDIKDAPAIAPLAAALHRTRSWDRVCITSFSTRRLAALRARLPLFTDKDVCTALGPRGLMALRARSYGGPAAKLVRLASTGIACAQVPYGLGRVPFVTEAFLEQAHDLGLKVHAWTVNDRAEMERLLDLGVDGIMTDDLPTLRDVMDARGLWRPRVNSTA</sequence>
<dbReference type="AlphaFoldDB" id="A0A3D9T8A6"/>
<dbReference type="GO" id="GO:0006629">
    <property type="term" value="P:lipid metabolic process"/>
    <property type="evidence" value="ECO:0007669"/>
    <property type="project" value="InterPro"/>
</dbReference>
<dbReference type="GO" id="GO:0008081">
    <property type="term" value="F:phosphoric diester hydrolase activity"/>
    <property type="evidence" value="ECO:0007669"/>
    <property type="project" value="InterPro"/>
</dbReference>
<dbReference type="EMBL" id="QTTT01000001">
    <property type="protein sequence ID" value="REF00905.1"/>
    <property type="molecule type" value="Genomic_DNA"/>
</dbReference>
<reference evidence="2 3" key="1">
    <citation type="submission" date="2018-08" db="EMBL/GenBank/DDBJ databases">
        <title>Sequencing the genomes of 1000 actinobacteria strains.</title>
        <authorList>
            <person name="Klenk H.-P."/>
        </authorList>
    </citation>
    <scope>NUCLEOTIDE SEQUENCE [LARGE SCALE GENOMIC DNA]</scope>
    <source>
        <strain evidence="2 3">DSM 43927</strain>
    </source>
</reference>
<dbReference type="Proteomes" id="UP000256661">
    <property type="component" value="Unassembled WGS sequence"/>
</dbReference>
<dbReference type="Gene3D" id="3.20.20.190">
    <property type="entry name" value="Phosphatidylinositol (PI) phosphodiesterase"/>
    <property type="match status" value="1"/>
</dbReference>
<name>A0A3D9T8A6_9ACTN</name>
<evidence type="ECO:0000313" key="3">
    <source>
        <dbReference type="Proteomes" id="UP000256661"/>
    </source>
</evidence>
<dbReference type="OrthoDB" id="5241788at2"/>
<accession>A0A3D9T8A6</accession>
<dbReference type="InterPro" id="IPR017946">
    <property type="entry name" value="PLC-like_Pdiesterase_TIM-brl"/>
</dbReference>
<evidence type="ECO:0000313" key="2">
    <source>
        <dbReference type="EMBL" id="REF00905.1"/>
    </source>
</evidence>
<dbReference type="InterPro" id="IPR030395">
    <property type="entry name" value="GP_PDE_dom"/>
</dbReference>
<feature type="domain" description="GP-PDE" evidence="1">
    <location>
        <begin position="13"/>
        <end position="255"/>
    </location>
</feature>
<dbReference type="PANTHER" id="PTHR43805:SF1">
    <property type="entry name" value="GP-PDE DOMAIN-CONTAINING PROTEIN"/>
    <property type="match status" value="1"/>
</dbReference>
<proteinExistence type="predicted"/>
<dbReference type="PROSITE" id="PS51704">
    <property type="entry name" value="GP_PDE"/>
    <property type="match status" value="1"/>
</dbReference>
<dbReference type="RefSeq" id="WP_116026006.1">
    <property type="nucleotide sequence ID" value="NZ_QTTT01000001.1"/>
</dbReference>
<comment type="caution">
    <text evidence="2">The sequence shown here is derived from an EMBL/GenBank/DDBJ whole genome shotgun (WGS) entry which is preliminary data.</text>
</comment>
<dbReference type="PANTHER" id="PTHR43805">
    <property type="entry name" value="GLYCEROPHOSPHORYL DIESTER PHOSPHODIESTERASE"/>
    <property type="match status" value="1"/>
</dbReference>
<keyword evidence="3" id="KW-1185">Reference proteome</keyword>
<protein>
    <submittedName>
        <fullName evidence="2">Glycerophosphoryl diester phosphodiesterase</fullName>
    </submittedName>
</protein>
<dbReference type="SUPFAM" id="SSF51695">
    <property type="entry name" value="PLC-like phosphodiesterases"/>
    <property type="match status" value="1"/>
</dbReference>